<evidence type="ECO:0000313" key="3">
    <source>
        <dbReference type="Proteomes" id="UP000078544"/>
    </source>
</evidence>
<sequence length="299" mass="32973">MRLVFDFDGTITRKDTIGELARSAINSKPAQEQPGHEAAWKQAVHAYLEDYATYETEYQPAESQRTSPEQEKRFLAGLKSVEEASLTRVSDNGLFAGLKRTDLYRMGADAASAGHISVREGFYRLVDVAEQNGMRVNVLSVNWSSAFIAGVLDRRRGIDIVANDVDDEGQIRGPLHTGTTRLTTASDKLAAMRHHVLGGAEHDAVFFFGDSATDLECLLWHSGIVLAESQESSPLLQTLARIGTEVAHVSSLQDDGDKKSSGAGASRDRVSSLHDRHDQKLFWARDFREILDCGIIEQQ</sequence>
<feature type="region of interest" description="Disordered" evidence="1">
    <location>
        <begin position="250"/>
        <end position="271"/>
    </location>
</feature>
<dbReference type="Gene3D" id="3.40.50.1000">
    <property type="entry name" value="HAD superfamily/HAD-like"/>
    <property type="match status" value="1"/>
</dbReference>
<gene>
    <name evidence="2" type="ORF">AAL_04834</name>
</gene>
<evidence type="ECO:0000313" key="2">
    <source>
        <dbReference type="EMBL" id="KZZ94723.1"/>
    </source>
</evidence>
<organism evidence="2 3">
    <name type="scientific">Moelleriella libera RCEF 2490</name>
    <dbReference type="NCBI Taxonomy" id="1081109"/>
    <lineage>
        <taxon>Eukaryota</taxon>
        <taxon>Fungi</taxon>
        <taxon>Dikarya</taxon>
        <taxon>Ascomycota</taxon>
        <taxon>Pezizomycotina</taxon>
        <taxon>Sordariomycetes</taxon>
        <taxon>Hypocreomycetidae</taxon>
        <taxon>Hypocreales</taxon>
        <taxon>Clavicipitaceae</taxon>
        <taxon>Moelleriella</taxon>
    </lineage>
</organism>
<dbReference type="Pfam" id="PF12710">
    <property type="entry name" value="HAD"/>
    <property type="match status" value="1"/>
</dbReference>
<dbReference type="AlphaFoldDB" id="A0A162IKC8"/>
<dbReference type="PANTHER" id="PTHR28181:SF1">
    <property type="entry name" value="COLD TOLERANCE PROTEIN 1"/>
    <property type="match status" value="1"/>
</dbReference>
<comment type="caution">
    <text evidence="2">The sequence shown here is derived from an EMBL/GenBank/DDBJ whole genome shotgun (WGS) entry which is preliminary data.</text>
</comment>
<accession>A0A162IKC8</accession>
<reference evidence="2 3" key="1">
    <citation type="journal article" date="2016" name="Genome Biol. Evol.">
        <title>Divergent and convergent evolution of fungal pathogenicity.</title>
        <authorList>
            <person name="Shang Y."/>
            <person name="Xiao G."/>
            <person name="Zheng P."/>
            <person name="Cen K."/>
            <person name="Zhan S."/>
            <person name="Wang C."/>
        </authorList>
    </citation>
    <scope>NUCLEOTIDE SEQUENCE [LARGE SCALE GENOMIC DNA]</scope>
    <source>
        <strain evidence="2 3">RCEF 2490</strain>
    </source>
</reference>
<dbReference type="STRING" id="1081109.A0A162IKC8"/>
<feature type="compositionally biased region" description="Basic and acidic residues" evidence="1">
    <location>
        <begin position="255"/>
        <end position="271"/>
    </location>
</feature>
<dbReference type="InterPro" id="IPR036412">
    <property type="entry name" value="HAD-like_sf"/>
</dbReference>
<proteinExistence type="predicted"/>
<dbReference type="OrthoDB" id="10255128at2759"/>
<dbReference type="Proteomes" id="UP000078544">
    <property type="component" value="Unassembled WGS sequence"/>
</dbReference>
<evidence type="ECO:0000256" key="1">
    <source>
        <dbReference type="SAM" id="MobiDB-lite"/>
    </source>
</evidence>
<dbReference type="InterPro" id="IPR023214">
    <property type="entry name" value="HAD_sf"/>
</dbReference>
<dbReference type="PANTHER" id="PTHR28181">
    <property type="entry name" value="UPF0655 PROTEIN YCR015C"/>
    <property type="match status" value="1"/>
</dbReference>
<dbReference type="InterPro" id="IPR050849">
    <property type="entry name" value="HAD-like_hydrolase_phosphatase"/>
</dbReference>
<dbReference type="EMBL" id="AZGY01000010">
    <property type="protein sequence ID" value="KZZ94723.1"/>
    <property type="molecule type" value="Genomic_DNA"/>
</dbReference>
<name>A0A162IKC8_9HYPO</name>
<dbReference type="SUPFAM" id="SSF56784">
    <property type="entry name" value="HAD-like"/>
    <property type="match status" value="1"/>
</dbReference>
<protein>
    <submittedName>
        <fullName evidence="2">HAD-like domain protein</fullName>
    </submittedName>
</protein>
<keyword evidence="3" id="KW-1185">Reference proteome</keyword>